<accession>A0A813TI59</accession>
<proteinExistence type="predicted"/>
<sequence length="220" mass="25538">MEATYLWAPFSSTLYDQEQPQYSYPSNSWNYPVSPTHFYPMTSFPDSNIDELSPTSPLSLHPLPYPSLPTDSYQNILTISPLSTVTEPVPVSSSISKHSTTTVTTRKENLRLQYNYRQRYMLNEIFAFIPYPNCIQKSIIADRIGCTREQIRIWFQNKRRLAAQRSSNQNNNQNKRLTRNEINAIQHGISSIDKQELEQILIELNNHKNAPQRLSASKRR</sequence>
<dbReference type="Proteomes" id="UP000681722">
    <property type="component" value="Unassembled WGS sequence"/>
</dbReference>
<evidence type="ECO:0000256" key="1">
    <source>
        <dbReference type="PROSITE-ProRule" id="PRU00108"/>
    </source>
</evidence>
<dbReference type="EMBL" id="CAJNOQ010000515">
    <property type="protein sequence ID" value="CAF0810095.1"/>
    <property type="molecule type" value="Genomic_DNA"/>
</dbReference>
<dbReference type="SUPFAM" id="SSF46689">
    <property type="entry name" value="Homeodomain-like"/>
    <property type="match status" value="1"/>
</dbReference>
<keyword evidence="6" id="KW-1185">Reference proteome</keyword>
<protein>
    <recommendedName>
        <fullName evidence="3">Homeobox domain-containing protein</fullName>
    </recommendedName>
</protein>
<organism evidence="4 6">
    <name type="scientific">Didymodactylos carnosus</name>
    <dbReference type="NCBI Taxonomy" id="1234261"/>
    <lineage>
        <taxon>Eukaryota</taxon>
        <taxon>Metazoa</taxon>
        <taxon>Spiralia</taxon>
        <taxon>Gnathifera</taxon>
        <taxon>Rotifera</taxon>
        <taxon>Eurotatoria</taxon>
        <taxon>Bdelloidea</taxon>
        <taxon>Philodinida</taxon>
        <taxon>Philodinidae</taxon>
        <taxon>Didymodactylos</taxon>
    </lineage>
</organism>
<evidence type="ECO:0000313" key="5">
    <source>
        <dbReference type="EMBL" id="CAF3595694.1"/>
    </source>
</evidence>
<dbReference type="Gene3D" id="1.10.10.60">
    <property type="entry name" value="Homeodomain-like"/>
    <property type="match status" value="1"/>
</dbReference>
<dbReference type="Proteomes" id="UP000663829">
    <property type="component" value="Unassembled WGS sequence"/>
</dbReference>
<comment type="subcellular location">
    <subcellularLocation>
        <location evidence="1 2">Nucleus</location>
    </subcellularLocation>
</comment>
<dbReference type="SMART" id="SM00389">
    <property type="entry name" value="HOX"/>
    <property type="match status" value="1"/>
</dbReference>
<evidence type="ECO:0000256" key="2">
    <source>
        <dbReference type="RuleBase" id="RU000682"/>
    </source>
</evidence>
<dbReference type="EMBL" id="CAJOBC010000515">
    <property type="protein sequence ID" value="CAF3595694.1"/>
    <property type="molecule type" value="Genomic_DNA"/>
</dbReference>
<comment type="caution">
    <text evidence="4">The sequence shown here is derived from an EMBL/GenBank/DDBJ whole genome shotgun (WGS) entry which is preliminary data.</text>
</comment>
<keyword evidence="1 2" id="KW-0539">Nucleus</keyword>
<dbReference type="InterPro" id="IPR001356">
    <property type="entry name" value="HD"/>
</dbReference>
<reference evidence="4" key="1">
    <citation type="submission" date="2021-02" db="EMBL/GenBank/DDBJ databases">
        <authorList>
            <person name="Nowell W R."/>
        </authorList>
    </citation>
    <scope>NUCLEOTIDE SEQUENCE</scope>
</reference>
<dbReference type="Pfam" id="PF00046">
    <property type="entry name" value="Homeodomain"/>
    <property type="match status" value="1"/>
</dbReference>
<dbReference type="CDD" id="cd00086">
    <property type="entry name" value="homeodomain"/>
    <property type="match status" value="1"/>
</dbReference>
<dbReference type="GO" id="GO:0003677">
    <property type="term" value="F:DNA binding"/>
    <property type="evidence" value="ECO:0007669"/>
    <property type="project" value="UniProtKB-UniRule"/>
</dbReference>
<evidence type="ECO:0000313" key="6">
    <source>
        <dbReference type="Proteomes" id="UP000663829"/>
    </source>
</evidence>
<keyword evidence="1 2" id="KW-0238">DNA-binding</keyword>
<dbReference type="OrthoDB" id="6159439at2759"/>
<dbReference type="GO" id="GO:0005634">
    <property type="term" value="C:nucleus"/>
    <property type="evidence" value="ECO:0007669"/>
    <property type="project" value="UniProtKB-SubCell"/>
</dbReference>
<dbReference type="InterPro" id="IPR009057">
    <property type="entry name" value="Homeodomain-like_sf"/>
</dbReference>
<evidence type="ECO:0000259" key="3">
    <source>
        <dbReference type="PROSITE" id="PS50071"/>
    </source>
</evidence>
<evidence type="ECO:0000313" key="4">
    <source>
        <dbReference type="EMBL" id="CAF0810095.1"/>
    </source>
</evidence>
<feature type="domain" description="Homeobox" evidence="3">
    <location>
        <begin position="105"/>
        <end position="165"/>
    </location>
</feature>
<keyword evidence="1 2" id="KW-0371">Homeobox</keyword>
<dbReference type="AlphaFoldDB" id="A0A813TI59"/>
<gene>
    <name evidence="4" type="ORF">GPM918_LOCUS3982</name>
    <name evidence="5" type="ORF">SRO942_LOCUS3982</name>
</gene>
<feature type="DNA-binding region" description="Homeobox" evidence="1">
    <location>
        <begin position="107"/>
        <end position="166"/>
    </location>
</feature>
<name>A0A813TI59_9BILA</name>
<dbReference type="PROSITE" id="PS50071">
    <property type="entry name" value="HOMEOBOX_2"/>
    <property type="match status" value="1"/>
</dbReference>